<protein>
    <submittedName>
        <fullName evidence="1">Phage protein</fullName>
    </submittedName>
</protein>
<organism evidence="1">
    <name type="scientific">Helicobacter pylori</name>
    <name type="common">Campylobacter pylori</name>
    <dbReference type="NCBI Taxonomy" id="210"/>
    <lineage>
        <taxon>Bacteria</taxon>
        <taxon>Pseudomonadati</taxon>
        <taxon>Campylobacterota</taxon>
        <taxon>Epsilonproteobacteria</taxon>
        <taxon>Campylobacterales</taxon>
        <taxon>Helicobacteraceae</taxon>
        <taxon>Helicobacter</taxon>
    </lineage>
</organism>
<dbReference type="InterPro" id="IPR010767">
    <property type="entry name" value="Phage_CGC-2007_Cje0229"/>
</dbReference>
<reference evidence="1" key="1">
    <citation type="journal article" date="2014" name="BMC Genomics">
        <title>A comprehensive analysis of Helicobacter pylori plasticity zones reveals that they are integrating conjugative elements with intermediate integration specificity.</title>
        <authorList>
            <person name="Fischer W."/>
            <person name="Breithaupt U."/>
            <person name="Kern B."/>
            <person name="Smith S.I."/>
            <person name="Spicher C."/>
            <person name="Haas R."/>
        </authorList>
    </citation>
    <scope>NUCLEOTIDE SEQUENCE</scope>
    <source>
        <strain evidence="1">175</strain>
    </source>
</reference>
<dbReference type="AlphaFoldDB" id="A0A060CU27"/>
<accession>A0A060CU27</accession>
<evidence type="ECO:0000313" key="1">
    <source>
        <dbReference type="EMBL" id="AIA98822.1"/>
    </source>
</evidence>
<name>A0A060CU27_HELPX</name>
<sequence>MRKFSEPIVAEFSNDGKRLRLVEGFEYYLKQDHSKKLIVPRGFSSDGFTNMGFSFVIPRYGSGLKCAILHDYLCDVFNGVVPRPKDFFINTRKECDDLFLESMLEVKAFLVFKAVLIYCAVRMFAKVKGLK</sequence>
<proteinExistence type="predicted"/>
<gene>
    <name evidence="1" type="ORF">175_ICEHptfs4b_32</name>
</gene>
<dbReference type="Pfam" id="PF07087">
    <property type="entry name" value="DUF1353"/>
    <property type="match status" value="1"/>
</dbReference>
<dbReference type="EMBL" id="KF861858">
    <property type="protein sequence ID" value="AIA98822.1"/>
    <property type="molecule type" value="Genomic_DNA"/>
</dbReference>